<accession>A0A6I7HMU1</accession>
<protein>
    <recommendedName>
        <fullName evidence="7">Hydroxyacylglutathione hydrolase</fullName>
        <ecNumber evidence="7">3.1.2.6</ecNumber>
    </recommendedName>
    <alternativeName>
        <fullName evidence="7">Glyoxalase II</fullName>
        <shortName evidence="7">Glx II</shortName>
    </alternativeName>
</protein>
<dbReference type="PIRSF" id="PIRSF005457">
    <property type="entry name" value="Glx"/>
    <property type="match status" value="1"/>
</dbReference>
<dbReference type="Proteomes" id="UP000252582">
    <property type="component" value="Unassembled WGS sequence"/>
</dbReference>
<name>A0A6I7HMU1_9HYPH</name>
<evidence type="ECO:0000313" key="9">
    <source>
        <dbReference type="EMBL" id="RCW26014.1"/>
    </source>
</evidence>
<feature type="binding site" evidence="7">
    <location>
        <position position="154"/>
    </location>
    <ligand>
        <name>Zn(2+)</name>
        <dbReference type="ChEBI" id="CHEBI:29105"/>
        <label>2</label>
    </ligand>
</feature>
<evidence type="ECO:0000313" key="10">
    <source>
        <dbReference type="Proteomes" id="UP000252582"/>
    </source>
</evidence>
<dbReference type="SMART" id="SM00849">
    <property type="entry name" value="Lactamase_B"/>
    <property type="match status" value="1"/>
</dbReference>
<dbReference type="PANTHER" id="PTHR43705:SF1">
    <property type="entry name" value="HYDROXYACYLGLUTATHIONE HYDROLASE GLOB"/>
    <property type="match status" value="1"/>
</dbReference>
<dbReference type="PANTHER" id="PTHR43705">
    <property type="entry name" value="HYDROXYACYLGLUTATHIONE HYDROLASE"/>
    <property type="match status" value="1"/>
</dbReference>
<evidence type="ECO:0000256" key="6">
    <source>
        <dbReference type="ARBA" id="ARBA00022833"/>
    </source>
</evidence>
<dbReference type="Pfam" id="PF16123">
    <property type="entry name" value="HAGH_C"/>
    <property type="match status" value="1"/>
</dbReference>
<comment type="subunit">
    <text evidence="7">Monomer.</text>
</comment>
<evidence type="ECO:0000256" key="1">
    <source>
        <dbReference type="ARBA" id="ARBA00001623"/>
    </source>
</evidence>
<feature type="binding site" evidence="7">
    <location>
        <position position="82"/>
    </location>
    <ligand>
        <name>Zn(2+)</name>
        <dbReference type="ChEBI" id="CHEBI:29105"/>
        <label>2</label>
    </ligand>
</feature>
<comment type="pathway">
    <text evidence="2 7">Secondary metabolite metabolism; methylglyoxal degradation; (R)-lactate from methylglyoxal: step 2/2.</text>
</comment>
<dbReference type="GO" id="GO:0004416">
    <property type="term" value="F:hydroxyacylglutathione hydrolase activity"/>
    <property type="evidence" value="ECO:0007669"/>
    <property type="project" value="UniProtKB-UniRule"/>
</dbReference>
<feature type="domain" description="Metallo-beta-lactamase" evidence="8">
    <location>
        <begin position="34"/>
        <end position="192"/>
    </location>
</feature>
<feature type="binding site" evidence="7">
    <location>
        <position position="154"/>
    </location>
    <ligand>
        <name>Zn(2+)</name>
        <dbReference type="ChEBI" id="CHEBI:29105"/>
        <label>1</label>
    </ligand>
</feature>
<reference evidence="9 10" key="1">
    <citation type="submission" date="2018-07" db="EMBL/GenBank/DDBJ databases">
        <title>Genomic Encyclopedia of Type Strains, Phase IV (KMG-IV): sequencing the most valuable type-strain genomes for metagenomic binning, comparative biology and taxonomic classification.</title>
        <authorList>
            <person name="Goeker M."/>
        </authorList>
    </citation>
    <scope>NUCLEOTIDE SEQUENCE [LARGE SCALE GENOMIC DNA]</scope>
    <source>
        <strain evidence="9 10">DSM 25528</strain>
    </source>
</reference>
<evidence type="ECO:0000256" key="7">
    <source>
        <dbReference type="HAMAP-Rule" id="MF_01374"/>
    </source>
</evidence>
<comment type="function">
    <text evidence="7">Thiolesterase that catalyzes the hydrolysis of S-D-lactoyl-glutathione to form glutathione and D-lactic acid.</text>
</comment>
<dbReference type="NCBIfam" id="TIGR03413">
    <property type="entry name" value="GSH_gloB"/>
    <property type="match status" value="1"/>
</dbReference>
<feature type="binding site" evidence="7">
    <location>
        <position position="77"/>
    </location>
    <ligand>
        <name>Zn(2+)</name>
        <dbReference type="ChEBI" id="CHEBI:29105"/>
        <label>1</label>
    </ligand>
</feature>
<keyword evidence="4 7" id="KW-0479">Metal-binding</keyword>
<dbReference type="InterPro" id="IPR035680">
    <property type="entry name" value="Clx_II_MBL"/>
</dbReference>
<dbReference type="UniPathway" id="UPA00619">
    <property type="reaction ID" value="UER00676"/>
</dbReference>
<dbReference type="InterPro" id="IPR036866">
    <property type="entry name" value="RibonucZ/Hydroxyglut_hydro"/>
</dbReference>
<evidence type="ECO:0000256" key="5">
    <source>
        <dbReference type="ARBA" id="ARBA00022801"/>
    </source>
</evidence>
<dbReference type="InterPro" id="IPR001279">
    <property type="entry name" value="Metallo-B-lactamas"/>
</dbReference>
<dbReference type="EC" id="3.1.2.6" evidence="7"/>
<keyword evidence="5 7" id="KW-0378">Hydrolase</keyword>
<evidence type="ECO:0000256" key="4">
    <source>
        <dbReference type="ARBA" id="ARBA00022723"/>
    </source>
</evidence>
<dbReference type="HAMAP" id="MF_01374">
    <property type="entry name" value="Glyoxalase_2"/>
    <property type="match status" value="1"/>
</dbReference>
<dbReference type="SUPFAM" id="SSF56281">
    <property type="entry name" value="Metallo-hydrolase/oxidoreductase"/>
    <property type="match status" value="1"/>
</dbReference>
<dbReference type="AlphaFoldDB" id="A0A6I7HMU1"/>
<comment type="caution">
    <text evidence="9">The sequence shown here is derived from an EMBL/GenBank/DDBJ whole genome shotgun (WGS) entry which is preliminary data.</text>
</comment>
<dbReference type="GO" id="GO:0019243">
    <property type="term" value="P:methylglyoxal catabolic process to D-lactate via S-lactoyl-glutathione"/>
    <property type="evidence" value="ECO:0007669"/>
    <property type="project" value="UniProtKB-UniRule"/>
</dbReference>
<sequence>MDFKAKDVTFRATKQRRTDLMKALELEIFLCRSDNFGVLLHCHESNLTASIDAPEYAPIVAMAERRGWNITHILTTHHHGDHVEANLALKDRYGCEIIGPRNEAVAIPGIDRAVGDGDTFDFGGHVVQVIETPGHTAGHVCYHFPDSKLLFAADTLFALGCGRLFERPATDMWHSLQKLASLPDETAVYFGHEYTLANARFALTIDPDNERLKARAGEIERLRAEGKFTIPTTIGLEKETNPFLRAADPEIRRNLLMEGRTNEEVFAEIRRRKDHF</sequence>
<keyword evidence="6 7" id="KW-0862">Zinc</keyword>
<comment type="catalytic activity">
    <reaction evidence="1 7">
        <text>an S-(2-hydroxyacyl)glutathione + H2O = a 2-hydroxy carboxylate + glutathione + H(+)</text>
        <dbReference type="Rhea" id="RHEA:21864"/>
        <dbReference type="ChEBI" id="CHEBI:15377"/>
        <dbReference type="ChEBI" id="CHEBI:15378"/>
        <dbReference type="ChEBI" id="CHEBI:57925"/>
        <dbReference type="ChEBI" id="CHEBI:58896"/>
        <dbReference type="ChEBI" id="CHEBI:71261"/>
        <dbReference type="EC" id="3.1.2.6"/>
    </reaction>
</comment>
<comment type="cofactor">
    <cofactor evidence="7">
        <name>Zn(2+)</name>
        <dbReference type="ChEBI" id="CHEBI:29105"/>
    </cofactor>
    <text evidence="7">Binds 2 Zn(2+) ions per subunit.</text>
</comment>
<evidence type="ECO:0000256" key="3">
    <source>
        <dbReference type="ARBA" id="ARBA00006759"/>
    </source>
</evidence>
<evidence type="ECO:0000256" key="2">
    <source>
        <dbReference type="ARBA" id="ARBA00004963"/>
    </source>
</evidence>
<dbReference type="Gene3D" id="3.60.15.10">
    <property type="entry name" value="Ribonuclease Z/Hydroxyacylglutathione hydrolase-like"/>
    <property type="match status" value="1"/>
</dbReference>
<gene>
    <name evidence="7" type="primary">gloB</name>
    <name evidence="9" type="ORF">DFR48_104267</name>
</gene>
<keyword evidence="10" id="KW-1185">Reference proteome</keyword>
<dbReference type="GO" id="GO:0046872">
    <property type="term" value="F:metal ion binding"/>
    <property type="evidence" value="ECO:0007669"/>
    <property type="project" value="UniProtKB-KW"/>
</dbReference>
<proteinExistence type="inferred from homology"/>
<feature type="binding site" evidence="7">
    <location>
        <position position="79"/>
    </location>
    <ligand>
        <name>Zn(2+)</name>
        <dbReference type="ChEBI" id="CHEBI:29105"/>
        <label>1</label>
    </ligand>
</feature>
<comment type="similarity">
    <text evidence="3 7">Belongs to the metallo-beta-lactamase superfamily. Glyoxalase II family.</text>
</comment>
<dbReference type="InterPro" id="IPR017782">
    <property type="entry name" value="Hydroxyacylglutathione_Hdrlase"/>
</dbReference>
<feature type="binding site" evidence="7">
    <location>
        <position position="81"/>
    </location>
    <ligand>
        <name>Zn(2+)</name>
        <dbReference type="ChEBI" id="CHEBI:29105"/>
        <label>2</label>
    </ligand>
</feature>
<feature type="binding site" evidence="7">
    <location>
        <position position="135"/>
    </location>
    <ligand>
        <name>Zn(2+)</name>
        <dbReference type="ChEBI" id="CHEBI:29105"/>
        <label>1</label>
    </ligand>
</feature>
<organism evidence="9 10">
    <name type="scientific">Ciceribacter lividus</name>
    <dbReference type="NCBI Taxonomy" id="1197950"/>
    <lineage>
        <taxon>Bacteria</taxon>
        <taxon>Pseudomonadati</taxon>
        <taxon>Pseudomonadota</taxon>
        <taxon>Alphaproteobacteria</taxon>
        <taxon>Hyphomicrobiales</taxon>
        <taxon>Rhizobiaceae</taxon>
        <taxon>Ciceribacter</taxon>
    </lineage>
</organism>
<dbReference type="Pfam" id="PF00753">
    <property type="entry name" value="Lactamase_B"/>
    <property type="match status" value="1"/>
</dbReference>
<dbReference type="InterPro" id="IPR050110">
    <property type="entry name" value="Glyoxalase_II_hydrolase"/>
</dbReference>
<feature type="binding site" evidence="7">
    <location>
        <position position="192"/>
    </location>
    <ligand>
        <name>Zn(2+)</name>
        <dbReference type="ChEBI" id="CHEBI:29105"/>
        <label>2</label>
    </ligand>
</feature>
<dbReference type="CDD" id="cd07723">
    <property type="entry name" value="hydroxyacylglutathione_hydrolase_MBL-fold"/>
    <property type="match status" value="1"/>
</dbReference>
<dbReference type="InterPro" id="IPR032282">
    <property type="entry name" value="HAGH_C"/>
</dbReference>
<dbReference type="EMBL" id="QPIX01000004">
    <property type="protein sequence ID" value="RCW26014.1"/>
    <property type="molecule type" value="Genomic_DNA"/>
</dbReference>
<evidence type="ECO:0000259" key="8">
    <source>
        <dbReference type="SMART" id="SM00849"/>
    </source>
</evidence>